<dbReference type="InterPro" id="IPR036388">
    <property type="entry name" value="WH-like_DNA-bd_sf"/>
</dbReference>
<dbReference type="InterPro" id="IPR005650">
    <property type="entry name" value="BlaI_family"/>
</dbReference>
<dbReference type="GO" id="GO:0003677">
    <property type="term" value="F:DNA binding"/>
    <property type="evidence" value="ECO:0007669"/>
    <property type="project" value="UniProtKB-KW"/>
</dbReference>
<keyword evidence="2" id="KW-0805">Transcription regulation</keyword>
<evidence type="ECO:0000256" key="3">
    <source>
        <dbReference type="ARBA" id="ARBA00023125"/>
    </source>
</evidence>
<proteinExistence type="inferred from homology"/>
<organism evidence="5 6">
    <name type="scientific">Roseiconus nitratireducens</name>
    <dbReference type="NCBI Taxonomy" id="2605748"/>
    <lineage>
        <taxon>Bacteria</taxon>
        <taxon>Pseudomonadati</taxon>
        <taxon>Planctomycetota</taxon>
        <taxon>Planctomycetia</taxon>
        <taxon>Pirellulales</taxon>
        <taxon>Pirellulaceae</taxon>
        <taxon>Roseiconus</taxon>
    </lineage>
</organism>
<dbReference type="Proteomes" id="UP000324479">
    <property type="component" value="Unassembled WGS sequence"/>
</dbReference>
<comment type="similarity">
    <text evidence="1">Belongs to the BlaI transcriptional regulatory family.</text>
</comment>
<dbReference type="Gene3D" id="1.10.10.10">
    <property type="entry name" value="Winged helix-like DNA-binding domain superfamily/Winged helix DNA-binding domain"/>
    <property type="match status" value="1"/>
</dbReference>
<dbReference type="GO" id="GO:0045892">
    <property type="term" value="P:negative regulation of DNA-templated transcription"/>
    <property type="evidence" value="ECO:0007669"/>
    <property type="project" value="InterPro"/>
</dbReference>
<gene>
    <name evidence="5" type="ORF">FYK55_27655</name>
</gene>
<reference evidence="5 6" key="1">
    <citation type="submission" date="2019-08" db="EMBL/GenBank/DDBJ databases">
        <authorList>
            <person name="Dhanesh K."/>
            <person name="Kumar G."/>
            <person name="Sasikala C."/>
            <person name="Venkata Ramana C."/>
        </authorList>
    </citation>
    <scope>NUCLEOTIDE SEQUENCE [LARGE SCALE GENOMIC DNA]</scope>
    <source>
        <strain evidence="5 6">JC645</strain>
    </source>
</reference>
<dbReference type="EMBL" id="VWOX01000032">
    <property type="protein sequence ID" value="KAA5538516.1"/>
    <property type="molecule type" value="Genomic_DNA"/>
</dbReference>
<dbReference type="PIRSF" id="PIRSF019455">
    <property type="entry name" value="CopR_AtkY"/>
    <property type="match status" value="1"/>
</dbReference>
<comment type="caution">
    <text evidence="5">The sequence shown here is derived from an EMBL/GenBank/DDBJ whole genome shotgun (WGS) entry which is preliminary data.</text>
</comment>
<accession>A0A5M6CU63</accession>
<dbReference type="SUPFAM" id="SSF46785">
    <property type="entry name" value="Winged helix' DNA-binding domain"/>
    <property type="match status" value="1"/>
</dbReference>
<dbReference type="InterPro" id="IPR036390">
    <property type="entry name" value="WH_DNA-bd_sf"/>
</dbReference>
<evidence type="ECO:0000313" key="6">
    <source>
        <dbReference type="Proteomes" id="UP000324479"/>
    </source>
</evidence>
<protein>
    <submittedName>
        <fullName evidence="5">BlaI/MecI/CopY family transcriptional regulator</fullName>
    </submittedName>
</protein>
<name>A0A5M6CU63_9BACT</name>
<keyword evidence="4" id="KW-0804">Transcription</keyword>
<evidence type="ECO:0000256" key="2">
    <source>
        <dbReference type="ARBA" id="ARBA00023015"/>
    </source>
</evidence>
<evidence type="ECO:0000256" key="4">
    <source>
        <dbReference type="ARBA" id="ARBA00023163"/>
    </source>
</evidence>
<evidence type="ECO:0000313" key="5">
    <source>
        <dbReference type="EMBL" id="KAA5538516.1"/>
    </source>
</evidence>
<dbReference type="Pfam" id="PF03965">
    <property type="entry name" value="Penicillinase_R"/>
    <property type="match status" value="1"/>
</dbReference>
<dbReference type="RefSeq" id="WP_150079861.1">
    <property type="nucleotide sequence ID" value="NZ_VWOX01000032.1"/>
</dbReference>
<dbReference type="AlphaFoldDB" id="A0A5M6CU63"/>
<evidence type="ECO:0000256" key="1">
    <source>
        <dbReference type="ARBA" id="ARBA00011046"/>
    </source>
</evidence>
<keyword evidence="6" id="KW-1185">Reference proteome</keyword>
<keyword evidence="3" id="KW-0238">DNA-binding</keyword>
<dbReference type="Gene3D" id="1.10.4040.10">
    <property type="entry name" value="Penicillinase repressor domain"/>
    <property type="match status" value="1"/>
</dbReference>
<sequence>MSISEPTDVELKILRVLWQQPGATARQIHNAVHANQDKNYSTTVKMLSVMLDKGLVHRNDSVRPQTFTAAVTRRKTQKSLVSKLVERAFDGSASSLVMQALSSGKPSKEDLQEIRDLIEKLEQRE</sequence>